<protein>
    <recommendedName>
        <fullName evidence="8">L-type lectin-like domain-containing protein</fullName>
    </recommendedName>
</protein>
<feature type="domain" description="L-type lectin-like" evidence="8">
    <location>
        <begin position="34"/>
        <end position="257"/>
    </location>
</feature>
<proteinExistence type="predicted"/>
<dbReference type="InterPro" id="IPR013320">
    <property type="entry name" value="ConA-like_dom_sf"/>
</dbReference>
<evidence type="ECO:0000256" key="4">
    <source>
        <dbReference type="ARBA" id="ARBA00022989"/>
    </source>
</evidence>
<dbReference type="GO" id="GO:0005793">
    <property type="term" value="C:endoplasmic reticulum-Golgi intermediate compartment"/>
    <property type="evidence" value="ECO:0007669"/>
    <property type="project" value="TreeGrafter"/>
</dbReference>
<feature type="chain" id="PRO_5043485927" description="L-type lectin-like domain-containing protein" evidence="7">
    <location>
        <begin position="21"/>
        <end position="334"/>
    </location>
</feature>
<accession>A0AAW0GQM1</accession>
<comment type="caution">
    <text evidence="9">The sequence shown here is derived from an EMBL/GenBank/DDBJ whole genome shotgun (WGS) entry which is preliminary data.</text>
</comment>
<evidence type="ECO:0000256" key="2">
    <source>
        <dbReference type="ARBA" id="ARBA00022692"/>
    </source>
</evidence>
<gene>
    <name evidence="9" type="ORF">QCA50_005250</name>
</gene>
<dbReference type="Pfam" id="PF03388">
    <property type="entry name" value="Lectin_leg-like"/>
    <property type="match status" value="1"/>
</dbReference>
<dbReference type="GO" id="GO:0005537">
    <property type="term" value="F:D-mannose binding"/>
    <property type="evidence" value="ECO:0007669"/>
    <property type="project" value="TreeGrafter"/>
</dbReference>
<dbReference type="Proteomes" id="UP001385951">
    <property type="component" value="Unassembled WGS sequence"/>
</dbReference>
<dbReference type="FunFam" id="2.60.120.200:FF:000095">
    <property type="entry name" value="Lectin family integral membrane protein"/>
    <property type="match status" value="1"/>
</dbReference>
<dbReference type="GO" id="GO:0000139">
    <property type="term" value="C:Golgi membrane"/>
    <property type="evidence" value="ECO:0007669"/>
    <property type="project" value="TreeGrafter"/>
</dbReference>
<feature type="signal peptide" evidence="7">
    <location>
        <begin position="1"/>
        <end position="20"/>
    </location>
</feature>
<evidence type="ECO:0000256" key="3">
    <source>
        <dbReference type="ARBA" id="ARBA00022729"/>
    </source>
</evidence>
<dbReference type="PANTHER" id="PTHR12223:SF45">
    <property type="entry name" value="RE50040P"/>
    <property type="match status" value="1"/>
</dbReference>
<dbReference type="SUPFAM" id="SSF49899">
    <property type="entry name" value="Concanavalin A-like lectins/glucanases"/>
    <property type="match status" value="1"/>
</dbReference>
<dbReference type="InterPro" id="IPR051136">
    <property type="entry name" value="Intracellular_Lectin-GPT"/>
</dbReference>
<keyword evidence="2 6" id="KW-0812">Transmembrane</keyword>
<evidence type="ECO:0000313" key="10">
    <source>
        <dbReference type="Proteomes" id="UP001385951"/>
    </source>
</evidence>
<dbReference type="PANTHER" id="PTHR12223">
    <property type="entry name" value="VESICULAR MANNOSE-BINDING LECTIN"/>
    <property type="match status" value="1"/>
</dbReference>
<evidence type="ECO:0000313" key="9">
    <source>
        <dbReference type="EMBL" id="KAK7691846.1"/>
    </source>
</evidence>
<evidence type="ECO:0000256" key="1">
    <source>
        <dbReference type="ARBA" id="ARBA00004479"/>
    </source>
</evidence>
<keyword evidence="4 6" id="KW-1133">Transmembrane helix</keyword>
<dbReference type="InterPro" id="IPR005052">
    <property type="entry name" value="Lectin_leg"/>
</dbReference>
<organism evidence="9 10">
    <name type="scientific">Cerrena zonata</name>
    <dbReference type="NCBI Taxonomy" id="2478898"/>
    <lineage>
        <taxon>Eukaryota</taxon>
        <taxon>Fungi</taxon>
        <taxon>Dikarya</taxon>
        <taxon>Basidiomycota</taxon>
        <taxon>Agaricomycotina</taxon>
        <taxon>Agaricomycetes</taxon>
        <taxon>Polyporales</taxon>
        <taxon>Cerrenaceae</taxon>
        <taxon>Cerrena</taxon>
    </lineage>
</organism>
<reference evidence="9 10" key="1">
    <citation type="submission" date="2022-09" db="EMBL/GenBank/DDBJ databases">
        <authorList>
            <person name="Palmer J.M."/>
        </authorList>
    </citation>
    <scope>NUCLEOTIDE SEQUENCE [LARGE SCALE GENOMIC DNA]</scope>
    <source>
        <strain evidence="9 10">DSM 7382</strain>
    </source>
</reference>
<sequence length="334" mass="36698">MKLLLGLVFAVTFLPIGVLSKGEAKLANRTIERTVSLRTHSVFPPYIDQDLQNRWWDFGADAYVNTNKHIRLTQARPSQMGWLWSRLPLTSANFIVEVEFRISGDAGHLFGDGLAIWLTSTRAQPGPVFGSVDNFEGLGIFLDTYANTRHQYAFPRVVGMLGDGKTEYDQAGDGEAHQLGACSANYRRTNVATKMKITYIKDAYLDVKMQYKAWDEWTDCFHVDNIELPLAPFLGFSALTGDVYDAHDIISVTTYSAILSSPDAPRDKIGVAGTVSQSSGSSFWTLIKLGMFVGVCVGAFYGYKAYAEKRGGGVTAAPFGGGNSFGGLYDSKRF</sequence>
<dbReference type="CDD" id="cd07308">
    <property type="entry name" value="lectin_leg-like"/>
    <property type="match status" value="1"/>
</dbReference>
<comment type="subcellular location">
    <subcellularLocation>
        <location evidence="1">Membrane</location>
        <topology evidence="1">Single-pass type I membrane protein</topology>
    </subcellularLocation>
</comment>
<keyword evidence="10" id="KW-1185">Reference proteome</keyword>
<evidence type="ECO:0000256" key="5">
    <source>
        <dbReference type="ARBA" id="ARBA00023136"/>
    </source>
</evidence>
<dbReference type="AlphaFoldDB" id="A0AAW0GQM1"/>
<dbReference type="Gene3D" id="2.60.120.200">
    <property type="match status" value="1"/>
</dbReference>
<keyword evidence="5 6" id="KW-0472">Membrane</keyword>
<evidence type="ECO:0000256" key="6">
    <source>
        <dbReference type="SAM" id="Phobius"/>
    </source>
</evidence>
<dbReference type="GO" id="GO:0030134">
    <property type="term" value="C:COPII-coated ER to Golgi transport vesicle"/>
    <property type="evidence" value="ECO:0007669"/>
    <property type="project" value="TreeGrafter"/>
</dbReference>
<evidence type="ECO:0000256" key="7">
    <source>
        <dbReference type="SAM" id="SignalP"/>
    </source>
</evidence>
<dbReference type="EMBL" id="JASBNA010000005">
    <property type="protein sequence ID" value="KAK7691846.1"/>
    <property type="molecule type" value="Genomic_DNA"/>
</dbReference>
<feature type="transmembrane region" description="Helical" evidence="6">
    <location>
        <begin position="283"/>
        <end position="303"/>
    </location>
</feature>
<dbReference type="GO" id="GO:0005789">
    <property type="term" value="C:endoplasmic reticulum membrane"/>
    <property type="evidence" value="ECO:0007669"/>
    <property type="project" value="TreeGrafter"/>
</dbReference>
<dbReference type="PROSITE" id="PS51328">
    <property type="entry name" value="L_LECTIN_LIKE"/>
    <property type="match status" value="1"/>
</dbReference>
<name>A0AAW0GQM1_9APHY</name>
<dbReference type="GO" id="GO:0006888">
    <property type="term" value="P:endoplasmic reticulum to Golgi vesicle-mediated transport"/>
    <property type="evidence" value="ECO:0007669"/>
    <property type="project" value="TreeGrafter"/>
</dbReference>
<keyword evidence="3 7" id="KW-0732">Signal</keyword>
<evidence type="ECO:0000259" key="8">
    <source>
        <dbReference type="PROSITE" id="PS51328"/>
    </source>
</evidence>